<dbReference type="GO" id="GO:0004092">
    <property type="term" value="F:carnitine O-acetyltransferase activity"/>
    <property type="evidence" value="ECO:0007669"/>
    <property type="project" value="TreeGrafter"/>
</dbReference>
<keyword evidence="4" id="KW-1185">Reference proteome</keyword>
<dbReference type="PANTHER" id="PTHR22589:SF103">
    <property type="entry name" value="CARNITINE O-ACETYL-TRANSFERASE, ISOFORM A-RELATED"/>
    <property type="match status" value="1"/>
</dbReference>
<dbReference type="SUPFAM" id="SSF52777">
    <property type="entry name" value="CoA-dependent acyltransferases"/>
    <property type="match status" value="1"/>
</dbReference>
<dbReference type="Pfam" id="PF00755">
    <property type="entry name" value="Carn_acyltransf"/>
    <property type="match status" value="1"/>
</dbReference>
<organism evidence="3 4">
    <name type="scientific">Talaromyces rugulosus</name>
    <name type="common">Penicillium rugulosum</name>
    <dbReference type="NCBI Taxonomy" id="121627"/>
    <lineage>
        <taxon>Eukaryota</taxon>
        <taxon>Fungi</taxon>
        <taxon>Dikarya</taxon>
        <taxon>Ascomycota</taxon>
        <taxon>Pezizomycotina</taxon>
        <taxon>Eurotiomycetes</taxon>
        <taxon>Eurotiomycetidae</taxon>
        <taxon>Eurotiales</taxon>
        <taxon>Trichocomaceae</taxon>
        <taxon>Talaromyces</taxon>
        <taxon>Talaromyces sect. Islandici</taxon>
    </lineage>
</organism>
<feature type="domain" description="Choline/carnitine acyltransferase" evidence="2">
    <location>
        <begin position="2"/>
        <end position="133"/>
    </location>
</feature>
<dbReference type="PANTHER" id="PTHR22589">
    <property type="entry name" value="CARNITINE O-ACYLTRANSFERASE"/>
    <property type="match status" value="1"/>
</dbReference>
<dbReference type="InterPro" id="IPR023213">
    <property type="entry name" value="CAT-like_dom_sf"/>
</dbReference>
<dbReference type="Gene3D" id="3.30.559.10">
    <property type="entry name" value="Chloramphenicol acetyltransferase-like domain"/>
    <property type="match status" value="1"/>
</dbReference>
<dbReference type="OrthoDB" id="329835at2759"/>
<dbReference type="RefSeq" id="XP_035349407.1">
    <property type="nucleotide sequence ID" value="XM_035493514.1"/>
</dbReference>
<accession>A0A7H8RFB8</accession>
<evidence type="ECO:0000313" key="3">
    <source>
        <dbReference type="EMBL" id="QKX63233.1"/>
    </source>
</evidence>
<protein>
    <recommendedName>
        <fullName evidence="2">Choline/carnitine acyltransferase domain-containing protein</fullName>
    </recommendedName>
</protein>
<dbReference type="GeneID" id="55997882"/>
<reference evidence="4" key="1">
    <citation type="submission" date="2020-06" db="EMBL/GenBank/DDBJ databases">
        <title>A chromosome-scale genome assembly of Talaromyces rugulosus W13939.</title>
        <authorList>
            <person name="Wang B."/>
            <person name="Guo L."/>
            <person name="Ye K."/>
            <person name="Wang L."/>
        </authorList>
    </citation>
    <scope>NUCLEOTIDE SEQUENCE [LARGE SCALE GENOMIC DNA]</scope>
    <source>
        <strain evidence="4">W13939</strain>
    </source>
</reference>
<evidence type="ECO:0000256" key="1">
    <source>
        <dbReference type="ARBA" id="ARBA00005232"/>
    </source>
</evidence>
<dbReference type="InterPro" id="IPR039551">
    <property type="entry name" value="Cho/carn_acyl_trans"/>
</dbReference>
<dbReference type="GO" id="GO:0009437">
    <property type="term" value="P:carnitine metabolic process"/>
    <property type="evidence" value="ECO:0007669"/>
    <property type="project" value="TreeGrafter"/>
</dbReference>
<gene>
    <name evidence="3" type="ORF">TRUGW13939_10402</name>
</gene>
<dbReference type="GO" id="GO:0005739">
    <property type="term" value="C:mitochondrion"/>
    <property type="evidence" value="ECO:0007669"/>
    <property type="project" value="TreeGrafter"/>
</dbReference>
<proteinExistence type="inferred from homology"/>
<name>A0A7H8RFB8_TALRU</name>
<dbReference type="AlphaFoldDB" id="A0A7H8RFB8"/>
<evidence type="ECO:0000313" key="4">
    <source>
        <dbReference type="Proteomes" id="UP000509510"/>
    </source>
</evidence>
<dbReference type="GO" id="GO:0005777">
    <property type="term" value="C:peroxisome"/>
    <property type="evidence" value="ECO:0007669"/>
    <property type="project" value="TreeGrafter"/>
</dbReference>
<comment type="similarity">
    <text evidence="1">Belongs to the carnitine/choline acetyltransferase family.</text>
</comment>
<dbReference type="Proteomes" id="UP000509510">
    <property type="component" value="Chromosome VI"/>
</dbReference>
<sequence>MEHFHKGRPEIIQIFSPESQKCDSAHKAMDRDKLRGLLFDAARSYSRAVIHAQQGKGHDRTLSALLYIVPKDEHLPEFFADPVYDFSRPSWVMTGSTNIAYQEAGFVLHQPKSVWVQYRVGDRGALFSVVANKGKGGFFVECLERAAKVVEDLLNNL</sequence>
<dbReference type="InterPro" id="IPR000542">
    <property type="entry name" value="Carn_acyl_trans"/>
</dbReference>
<dbReference type="EMBL" id="CP055903">
    <property type="protein sequence ID" value="QKX63233.1"/>
    <property type="molecule type" value="Genomic_DNA"/>
</dbReference>
<evidence type="ECO:0000259" key="2">
    <source>
        <dbReference type="Pfam" id="PF00755"/>
    </source>
</evidence>
<dbReference type="KEGG" id="trg:TRUGW13939_10402"/>